<evidence type="ECO:0000313" key="1">
    <source>
        <dbReference type="EMBL" id="KAI4455736.1"/>
    </source>
</evidence>
<name>A0ACB9SMA8_HOLOL</name>
<proteinExistence type="predicted"/>
<dbReference type="EMBL" id="CM043023">
    <property type="protein sequence ID" value="KAI4455736.1"/>
    <property type="molecule type" value="Genomic_DNA"/>
</dbReference>
<gene>
    <name evidence="1" type="ORF">MML48_9g00002700</name>
</gene>
<accession>A0ACB9SMA8</accession>
<reference evidence="1" key="1">
    <citation type="submission" date="2022-04" db="EMBL/GenBank/DDBJ databases">
        <title>Chromosome-scale genome assembly of Holotrichia oblita Faldermann.</title>
        <authorList>
            <person name="Rongchong L."/>
        </authorList>
    </citation>
    <scope>NUCLEOTIDE SEQUENCE</scope>
    <source>
        <strain evidence="1">81SQS9</strain>
    </source>
</reference>
<organism evidence="1 2">
    <name type="scientific">Holotrichia oblita</name>
    <name type="common">Chafer beetle</name>
    <dbReference type="NCBI Taxonomy" id="644536"/>
    <lineage>
        <taxon>Eukaryota</taxon>
        <taxon>Metazoa</taxon>
        <taxon>Ecdysozoa</taxon>
        <taxon>Arthropoda</taxon>
        <taxon>Hexapoda</taxon>
        <taxon>Insecta</taxon>
        <taxon>Pterygota</taxon>
        <taxon>Neoptera</taxon>
        <taxon>Endopterygota</taxon>
        <taxon>Coleoptera</taxon>
        <taxon>Polyphaga</taxon>
        <taxon>Scarabaeiformia</taxon>
        <taxon>Scarabaeidae</taxon>
        <taxon>Melolonthinae</taxon>
        <taxon>Holotrichia</taxon>
    </lineage>
</organism>
<sequence length="363" mass="41843">MLPANILQNIVRHNANRRQRIREDNIQRRILRDASDPFSLRDENFIETFRLTKDMTRHVLGEIEPYLVNTQNPVAVPNLLKLLVALHFHATGCYQRPLGQNYMLNMSQSKISRIISEVSLAIGHIANQWIRFPRTPAEKQQIKGRFMEQTNFPGTVGAIDGTHVALIAPSVEEHNYLNRKGYHSKNVQIICDYDMKILNINCRYDGAAHDSYIWRNSIIQMELEGCYNRGDRNTWLVGDSGYPQQCCLMTPIVNARPGTPQFNYTQAQMRARNCVEKCIGVLKGRFRCLSNERKLRYSPDKVGQIIISCGVLHNIYIDRHLDIPFNIVNEDVNMNMMQNIAYNQPGQQARVNLIQTYISNNVL</sequence>
<keyword evidence="2" id="KW-1185">Reference proteome</keyword>
<comment type="caution">
    <text evidence="1">The sequence shown here is derived from an EMBL/GenBank/DDBJ whole genome shotgun (WGS) entry which is preliminary data.</text>
</comment>
<dbReference type="Proteomes" id="UP001056778">
    <property type="component" value="Chromosome 9"/>
</dbReference>
<protein>
    <submittedName>
        <fullName evidence="1">Uncharacterized protein</fullName>
    </submittedName>
</protein>
<evidence type="ECO:0000313" key="2">
    <source>
        <dbReference type="Proteomes" id="UP001056778"/>
    </source>
</evidence>